<dbReference type="HOGENOM" id="CLU_895429_0_0_1"/>
<accession>A9TQ19</accession>
<name>A9TQ19_PHYPA</name>
<dbReference type="EnsemblPlants" id="Pp3c4_12290V3.1">
    <property type="protein sequence ID" value="PAC:32922275.CDS.1"/>
    <property type="gene ID" value="Pp3c4_12290"/>
</dbReference>
<dbReference type="PaxDb" id="3218-PP1S284_35V6.1"/>
<dbReference type="InParanoid" id="A9TQ19"/>
<protein>
    <submittedName>
        <fullName evidence="1 2">Uncharacterized protein</fullName>
    </submittedName>
</protein>
<dbReference type="Gramene" id="Pp3c4_12290V3.1">
    <property type="protein sequence ID" value="PAC:32922275.CDS.1"/>
    <property type="gene ID" value="Pp3c4_12290"/>
</dbReference>
<sequence length="311" mass="34768">MKAALQRAKDAMAEARHDTCKERHARNARKLASLSCLSIQQQELPQIPHPSPAFSGAEPKVSCLGGLATKDQDESIQPLPLSLTLASGGALRYAPGCKPPWIPSGSRSRRTSNLKHFSYSIPTSRVLAPRTVRFGQSAVTPRLKPLGQRPGDVKYWPEGGLMSLDERKKLMLWIEGRISARDHSRSVSPPINAATFAIWLHMRVSKPDENAMRWFRIHWSGLSTRDLMDRYEEETGEVGVVSSRAVHCILTDILTFTPFMWTSCVKLVEDKVDGDRWPLLWSDLLTLPGIVPEFSADRLCMGHRLCCSQES</sequence>
<organism evidence="1">
    <name type="scientific">Physcomitrium patens</name>
    <name type="common">Spreading-leaved earth moss</name>
    <name type="synonym">Physcomitrella patens</name>
    <dbReference type="NCBI Taxonomy" id="3218"/>
    <lineage>
        <taxon>Eukaryota</taxon>
        <taxon>Viridiplantae</taxon>
        <taxon>Streptophyta</taxon>
        <taxon>Embryophyta</taxon>
        <taxon>Bryophyta</taxon>
        <taxon>Bryophytina</taxon>
        <taxon>Bryopsida</taxon>
        <taxon>Funariidae</taxon>
        <taxon>Funariales</taxon>
        <taxon>Funariaceae</taxon>
        <taxon>Physcomitrium</taxon>
    </lineage>
</organism>
<evidence type="ECO:0000313" key="1">
    <source>
        <dbReference type="EMBL" id="PNR55210.1"/>
    </source>
</evidence>
<proteinExistence type="predicted"/>
<reference evidence="1 3" key="2">
    <citation type="journal article" date="2018" name="Plant J.">
        <title>The Physcomitrella patens chromosome-scale assembly reveals moss genome structure and evolution.</title>
        <authorList>
            <person name="Lang D."/>
            <person name="Ullrich K.K."/>
            <person name="Murat F."/>
            <person name="Fuchs J."/>
            <person name="Jenkins J."/>
            <person name="Haas F.B."/>
            <person name="Piednoel M."/>
            <person name="Gundlach H."/>
            <person name="Van Bel M."/>
            <person name="Meyberg R."/>
            <person name="Vives C."/>
            <person name="Morata J."/>
            <person name="Symeonidi A."/>
            <person name="Hiss M."/>
            <person name="Muchero W."/>
            <person name="Kamisugi Y."/>
            <person name="Saleh O."/>
            <person name="Blanc G."/>
            <person name="Decker E.L."/>
            <person name="van Gessel N."/>
            <person name="Grimwood J."/>
            <person name="Hayes R.D."/>
            <person name="Graham S.W."/>
            <person name="Gunter L.E."/>
            <person name="McDaniel S.F."/>
            <person name="Hoernstein S.N.W."/>
            <person name="Larsson A."/>
            <person name="Li F.W."/>
            <person name="Perroud P.F."/>
            <person name="Phillips J."/>
            <person name="Ranjan P."/>
            <person name="Rokshar D.S."/>
            <person name="Rothfels C.J."/>
            <person name="Schneider L."/>
            <person name="Shu S."/>
            <person name="Stevenson D.W."/>
            <person name="Thummler F."/>
            <person name="Tillich M."/>
            <person name="Villarreal Aguilar J.C."/>
            <person name="Widiez T."/>
            <person name="Wong G.K."/>
            <person name="Wymore A."/>
            <person name="Zhang Y."/>
            <person name="Zimmer A.D."/>
            <person name="Quatrano R.S."/>
            <person name="Mayer K.F.X."/>
            <person name="Goodstein D."/>
            <person name="Casacuberta J.M."/>
            <person name="Vandepoele K."/>
            <person name="Reski R."/>
            <person name="Cuming A.C."/>
            <person name="Tuskan G.A."/>
            <person name="Maumus F."/>
            <person name="Salse J."/>
            <person name="Schmutz J."/>
            <person name="Rensing S.A."/>
        </authorList>
    </citation>
    <scope>NUCLEOTIDE SEQUENCE [LARGE SCALE GENOMIC DNA]</scope>
    <source>
        <strain evidence="2 3">cv. Gransden 2004</strain>
    </source>
</reference>
<dbReference type="Proteomes" id="UP000006727">
    <property type="component" value="Chromosome 4"/>
</dbReference>
<dbReference type="EnsemblPlants" id="Pp3c4_12290V3.2">
    <property type="protein sequence ID" value="PAC:32922276.CDS.1"/>
    <property type="gene ID" value="Pp3c4_12290"/>
</dbReference>
<dbReference type="Gramene" id="Pp3c4_12290V3.2">
    <property type="protein sequence ID" value="PAC:32922276.CDS.1"/>
    <property type="gene ID" value="Pp3c4_12290"/>
</dbReference>
<reference evidence="2" key="3">
    <citation type="submission" date="2020-12" db="UniProtKB">
        <authorList>
            <consortium name="EnsemblPlants"/>
        </authorList>
    </citation>
    <scope>IDENTIFICATION</scope>
</reference>
<evidence type="ECO:0000313" key="3">
    <source>
        <dbReference type="Proteomes" id="UP000006727"/>
    </source>
</evidence>
<reference evidence="1 3" key="1">
    <citation type="journal article" date="2008" name="Science">
        <title>The Physcomitrella genome reveals evolutionary insights into the conquest of land by plants.</title>
        <authorList>
            <person name="Rensing S."/>
            <person name="Lang D."/>
            <person name="Zimmer A."/>
            <person name="Terry A."/>
            <person name="Salamov A."/>
            <person name="Shapiro H."/>
            <person name="Nishiyama T."/>
            <person name="Perroud P.-F."/>
            <person name="Lindquist E."/>
            <person name="Kamisugi Y."/>
            <person name="Tanahashi T."/>
            <person name="Sakakibara K."/>
            <person name="Fujita T."/>
            <person name="Oishi K."/>
            <person name="Shin-I T."/>
            <person name="Kuroki Y."/>
            <person name="Toyoda A."/>
            <person name="Suzuki Y."/>
            <person name="Hashimoto A."/>
            <person name="Yamaguchi K."/>
            <person name="Sugano A."/>
            <person name="Kohara Y."/>
            <person name="Fujiyama A."/>
            <person name="Anterola A."/>
            <person name="Aoki S."/>
            <person name="Ashton N."/>
            <person name="Barbazuk W.B."/>
            <person name="Barker E."/>
            <person name="Bennetzen J."/>
            <person name="Bezanilla M."/>
            <person name="Blankenship R."/>
            <person name="Cho S.H."/>
            <person name="Dutcher S."/>
            <person name="Estelle M."/>
            <person name="Fawcett J.A."/>
            <person name="Gundlach H."/>
            <person name="Hanada K."/>
            <person name="Heyl A."/>
            <person name="Hicks K.A."/>
            <person name="Hugh J."/>
            <person name="Lohr M."/>
            <person name="Mayer K."/>
            <person name="Melkozernov A."/>
            <person name="Murata T."/>
            <person name="Nelson D."/>
            <person name="Pils B."/>
            <person name="Prigge M."/>
            <person name="Reiss B."/>
            <person name="Renner T."/>
            <person name="Rombauts S."/>
            <person name="Rushton P."/>
            <person name="Sanderfoot A."/>
            <person name="Schween G."/>
            <person name="Shiu S.-H."/>
            <person name="Stueber K."/>
            <person name="Theodoulou F.L."/>
            <person name="Tu H."/>
            <person name="Van de Peer Y."/>
            <person name="Verrier P.J."/>
            <person name="Waters E."/>
            <person name="Wood A."/>
            <person name="Yang L."/>
            <person name="Cove D."/>
            <person name="Cuming A."/>
            <person name="Hasebe M."/>
            <person name="Lucas S."/>
            <person name="Mishler D.B."/>
            <person name="Reski R."/>
            <person name="Grigoriev I."/>
            <person name="Quatrano R.S."/>
            <person name="Boore J.L."/>
        </authorList>
    </citation>
    <scope>NUCLEOTIDE SEQUENCE [LARGE SCALE GENOMIC DNA]</scope>
    <source>
        <strain evidence="2 3">cv. Gransden 2004</strain>
    </source>
</reference>
<dbReference type="EMBL" id="ABEU02000004">
    <property type="protein sequence ID" value="PNR55210.1"/>
    <property type="molecule type" value="Genomic_DNA"/>
</dbReference>
<keyword evidence="3" id="KW-1185">Reference proteome</keyword>
<dbReference type="AlphaFoldDB" id="A9TQ19"/>
<gene>
    <name evidence="1" type="ORF">PHYPA_006105</name>
</gene>
<evidence type="ECO:0000313" key="2">
    <source>
        <dbReference type="EnsemblPlants" id="PAC:32922275.CDS.1"/>
    </source>
</evidence>